<dbReference type="Proteomes" id="UP000215914">
    <property type="component" value="Chromosome 6"/>
</dbReference>
<evidence type="ECO:0000313" key="2">
    <source>
        <dbReference type="EMBL" id="OTG23486.1"/>
    </source>
</evidence>
<reference evidence="1" key="3">
    <citation type="submission" date="2020-06" db="EMBL/GenBank/DDBJ databases">
        <title>Helianthus annuus Genome sequencing and assembly Release 2.</title>
        <authorList>
            <person name="Gouzy J."/>
            <person name="Langlade N."/>
            <person name="Munos S."/>
        </authorList>
    </citation>
    <scope>NUCLEOTIDE SEQUENCE</scope>
    <source>
        <tissue evidence="1">Leaves</tissue>
    </source>
</reference>
<name>A0A251UKU3_HELAN</name>
<dbReference type="EMBL" id="CM007895">
    <property type="protein sequence ID" value="OTG23486.1"/>
    <property type="molecule type" value="Genomic_DNA"/>
</dbReference>
<dbReference type="AlphaFoldDB" id="A0A251UKU3"/>
<accession>A0A251UKU3</accession>
<proteinExistence type="predicted"/>
<gene>
    <name evidence="2" type="ORF">HannXRQ_Chr06g0183051</name>
    <name evidence="1" type="ORF">HanXRQr2_Chr06g0271401</name>
</gene>
<dbReference type="InParanoid" id="A0A251UKU3"/>
<reference evidence="1 3" key="1">
    <citation type="journal article" date="2017" name="Nature">
        <title>The sunflower genome provides insights into oil metabolism, flowering and Asterid evolution.</title>
        <authorList>
            <person name="Badouin H."/>
            <person name="Gouzy J."/>
            <person name="Grassa C.J."/>
            <person name="Murat F."/>
            <person name="Staton S.E."/>
            <person name="Cottret L."/>
            <person name="Lelandais-Briere C."/>
            <person name="Owens G.L."/>
            <person name="Carrere S."/>
            <person name="Mayjonade B."/>
            <person name="Legrand L."/>
            <person name="Gill N."/>
            <person name="Kane N.C."/>
            <person name="Bowers J.E."/>
            <person name="Hubner S."/>
            <person name="Bellec A."/>
            <person name="Berard A."/>
            <person name="Berges H."/>
            <person name="Blanchet N."/>
            <person name="Boniface M.C."/>
            <person name="Brunel D."/>
            <person name="Catrice O."/>
            <person name="Chaidir N."/>
            <person name="Claudel C."/>
            <person name="Donnadieu C."/>
            <person name="Faraut T."/>
            <person name="Fievet G."/>
            <person name="Helmstetter N."/>
            <person name="King M."/>
            <person name="Knapp S.J."/>
            <person name="Lai Z."/>
            <person name="Le Paslier M.C."/>
            <person name="Lippi Y."/>
            <person name="Lorenzon L."/>
            <person name="Mandel J.R."/>
            <person name="Marage G."/>
            <person name="Marchand G."/>
            <person name="Marquand E."/>
            <person name="Bret-Mestries E."/>
            <person name="Morien E."/>
            <person name="Nambeesan S."/>
            <person name="Nguyen T."/>
            <person name="Pegot-Espagnet P."/>
            <person name="Pouilly N."/>
            <person name="Raftis F."/>
            <person name="Sallet E."/>
            <person name="Schiex T."/>
            <person name="Thomas J."/>
            <person name="Vandecasteele C."/>
            <person name="Vares D."/>
            <person name="Vear F."/>
            <person name="Vautrin S."/>
            <person name="Crespi M."/>
            <person name="Mangin B."/>
            <person name="Burke J.M."/>
            <person name="Salse J."/>
            <person name="Munos S."/>
            <person name="Vincourt P."/>
            <person name="Rieseberg L.H."/>
            <person name="Langlade N.B."/>
        </authorList>
    </citation>
    <scope>NUCLEOTIDE SEQUENCE [LARGE SCALE GENOMIC DNA]</scope>
    <source>
        <strain evidence="3">cv. SF193</strain>
        <tissue evidence="1">Leaves</tissue>
    </source>
</reference>
<dbReference type="Gramene" id="mRNA:HanXRQr2_Chr06g0271401">
    <property type="protein sequence ID" value="mRNA:HanXRQr2_Chr06g0271401"/>
    <property type="gene ID" value="HanXRQr2_Chr06g0271401"/>
</dbReference>
<reference evidence="2" key="2">
    <citation type="submission" date="2017-02" db="EMBL/GenBank/DDBJ databases">
        <title>Sunflower complete genome.</title>
        <authorList>
            <person name="Langlade N."/>
            <person name="Munos S."/>
        </authorList>
    </citation>
    <scope>NUCLEOTIDE SEQUENCE [LARGE SCALE GENOMIC DNA]</scope>
    <source>
        <tissue evidence="2">Leaves</tissue>
    </source>
</reference>
<protein>
    <submittedName>
        <fullName evidence="2">Uncharacterized protein</fullName>
    </submittedName>
</protein>
<dbReference type="EMBL" id="MNCJ02000321">
    <property type="protein sequence ID" value="KAF5803444.1"/>
    <property type="molecule type" value="Genomic_DNA"/>
</dbReference>
<sequence length="84" mass="10006">MYFAWLLFKTSKHPQVTAAAYTIWQERNARLFKNQLRPPETVSDVIMNIVRYKLMGAKLKNTVRVRNLLREWEIHKEDKEDDGG</sequence>
<keyword evidence="3" id="KW-1185">Reference proteome</keyword>
<evidence type="ECO:0000313" key="1">
    <source>
        <dbReference type="EMBL" id="KAF5803444.1"/>
    </source>
</evidence>
<organism evidence="2 3">
    <name type="scientific">Helianthus annuus</name>
    <name type="common">Common sunflower</name>
    <dbReference type="NCBI Taxonomy" id="4232"/>
    <lineage>
        <taxon>Eukaryota</taxon>
        <taxon>Viridiplantae</taxon>
        <taxon>Streptophyta</taxon>
        <taxon>Embryophyta</taxon>
        <taxon>Tracheophyta</taxon>
        <taxon>Spermatophyta</taxon>
        <taxon>Magnoliopsida</taxon>
        <taxon>eudicotyledons</taxon>
        <taxon>Gunneridae</taxon>
        <taxon>Pentapetalae</taxon>
        <taxon>asterids</taxon>
        <taxon>campanulids</taxon>
        <taxon>Asterales</taxon>
        <taxon>Asteraceae</taxon>
        <taxon>Asteroideae</taxon>
        <taxon>Heliantheae alliance</taxon>
        <taxon>Heliantheae</taxon>
        <taxon>Helianthus</taxon>
    </lineage>
</organism>
<evidence type="ECO:0000313" key="3">
    <source>
        <dbReference type="Proteomes" id="UP000215914"/>
    </source>
</evidence>